<dbReference type="GO" id="GO:0016491">
    <property type="term" value="F:oxidoreductase activity"/>
    <property type="evidence" value="ECO:0007669"/>
    <property type="project" value="UniProtKB-KW"/>
</dbReference>
<evidence type="ECO:0000256" key="1">
    <source>
        <dbReference type="ARBA" id="ARBA00023002"/>
    </source>
</evidence>
<dbReference type="EMBL" id="LDAU01000098">
    <property type="protein sequence ID" value="KRX06231.1"/>
    <property type="molecule type" value="Genomic_DNA"/>
</dbReference>
<dbReference type="PANTHER" id="PTHR35870:SF1">
    <property type="entry name" value="PROTEIN, PUTATIVE (AFU_ORTHOLOGUE AFUA_5G03330)-RELATED"/>
    <property type="match status" value="1"/>
</dbReference>
<gene>
    <name evidence="2" type="ORF">PPERSA_06113</name>
</gene>
<protein>
    <submittedName>
        <fullName evidence="2">Uncharacterized protein</fullName>
    </submittedName>
</protein>
<evidence type="ECO:0000313" key="2">
    <source>
        <dbReference type="EMBL" id="KRX06231.1"/>
    </source>
</evidence>
<evidence type="ECO:0000313" key="3">
    <source>
        <dbReference type="Proteomes" id="UP000054937"/>
    </source>
</evidence>
<name>A0A0V0QVE5_PSEPJ</name>
<comment type="caution">
    <text evidence="2">The sequence shown here is derived from an EMBL/GenBank/DDBJ whole genome shotgun (WGS) entry which is preliminary data.</text>
</comment>
<dbReference type="Proteomes" id="UP000054937">
    <property type="component" value="Unassembled WGS sequence"/>
</dbReference>
<proteinExistence type="predicted"/>
<dbReference type="AlphaFoldDB" id="A0A0V0QVE5"/>
<dbReference type="PANTHER" id="PTHR35870">
    <property type="entry name" value="PROTEIN, PUTATIVE (AFU_ORTHOLOGUE AFUA_5G03330)-RELATED"/>
    <property type="match status" value="1"/>
</dbReference>
<dbReference type="InParanoid" id="A0A0V0QVE5"/>
<sequence>MFTLFSFARFNFSHLKDSLTTTREKQKLIELLELNNLFYPVYNNRNFSNHISMSLNVLYQLGACSERMESHFESLKKTKEIRQQDSHKVIITENNLKRYQNDTGVTNYDEFRQFFQDYANKNGIYSTIQLALENFNQNIGSHLFHVIIRLQYAFQINYKEEIISSLAYLAVKQLTLPDIQDAQEGNILDILEEFSNNVDLFKYPEDLNPTNIYSQPAFQKLYKKTTQISEKEFEKLFEKLVDFYLKVQLLQQNENNPRLNIVMIHLITGLYSLQVFLKNYKGNQVKNVIQNFFIAFLCYYVTIRLPILTSKIQLTDNVGPYYFEEVKEDISQYIIDRQKWETWEEIVKKGTKSDDVHTLKLVYVLKQLGQKYRNINNQCKLAAVWKIQFEKK</sequence>
<accession>A0A0V0QVE5</accession>
<dbReference type="Pfam" id="PF14027">
    <property type="entry name" value="Questin_oxidase"/>
    <property type="match status" value="1"/>
</dbReference>
<reference evidence="2 3" key="1">
    <citation type="journal article" date="2015" name="Sci. Rep.">
        <title>Genome of the facultative scuticociliatosis pathogen Pseudocohnilembus persalinus provides insight into its virulence through horizontal gene transfer.</title>
        <authorList>
            <person name="Xiong J."/>
            <person name="Wang G."/>
            <person name="Cheng J."/>
            <person name="Tian M."/>
            <person name="Pan X."/>
            <person name="Warren A."/>
            <person name="Jiang C."/>
            <person name="Yuan D."/>
            <person name="Miao W."/>
        </authorList>
    </citation>
    <scope>NUCLEOTIDE SEQUENCE [LARGE SCALE GENOMIC DNA]</scope>
    <source>
        <strain evidence="2">36N120E</strain>
    </source>
</reference>
<keyword evidence="1" id="KW-0560">Oxidoreductase</keyword>
<organism evidence="2 3">
    <name type="scientific">Pseudocohnilembus persalinus</name>
    <name type="common">Ciliate</name>
    <dbReference type="NCBI Taxonomy" id="266149"/>
    <lineage>
        <taxon>Eukaryota</taxon>
        <taxon>Sar</taxon>
        <taxon>Alveolata</taxon>
        <taxon>Ciliophora</taxon>
        <taxon>Intramacronucleata</taxon>
        <taxon>Oligohymenophorea</taxon>
        <taxon>Scuticociliatia</taxon>
        <taxon>Philasterida</taxon>
        <taxon>Pseudocohnilembidae</taxon>
        <taxon>Pseudocohnilembus</taxon>
    </lineage>
</organism>
<keyword evidence="3" id="KW-1185">Reference proteome</keyword>
<dbReference type="InterPro" id="IPR025337">
    <property type="entry name" value="Questin_oxidase-like"/>
</dbReference>